<feature type="active site" description="Nucleophile" evidence="3">
    <location>
        <position position="103"/>
    </location>
</feature>
<dbReference type="PANTHER" id="PTHR31062">
    <property type="entry name" value="XYLOGLUCAN ENDOTRANSGLUCOSYLASE/HYDROLASE PROTEIN 8-RELATED"/>
    <property type="match status" value="1"/>
</dbReference>
<name>A0AAV9EW05_ACOCL</name>
<evidence type="ECO:0000256" key="1">
    <source>
        <dbReference type="ARBA" id="ARBA00022801"/>
    </source>
</evidence>
<dbReference type="Gene3D" id="2.60.120.200">
    <property type="match status" value="1"/>
</dbReference>
<reference evidence="6" key="1">
    <citation type="journal article" date="2023" name="Nat. Commun.">
        <title>Diploid and tetraploid genomes of Acorus and the evolution of monocots.</title>
        <authorList>
            <person name="Ma L."/>
            <person name="Liu K.W."/>
            <person name="Li Z."/>
            <person name="Hsiao Y.Y."/>
            <person name="Qi Y."/>
            <person name="Fu T."/>
            <person name="Tang G.D."/>
            <person name="Zhang D."/>
            <person name="Sun W.H."/>
            <person name="Liu D.K."/>
            <person name="Li Y."/>
            <person name="Chen G.Z."/>
            <person name="Liu X.D."/>
            <person name="Liao X.Y."/>
            <person name="Jiang Y.T."/>
            <person name="Yu X."/>
            <person name="Hao Y."/>
            <person name="Huang J."/>
            <person name="Zhao X.W."/>
            <person name="Ke S."/>
            <person name="Chen Y.Y."/>
            <person name="Wu W.L."/>
            <person name="Hsu J.L."/>
            <person name="Lin Y.F."/>
            <person name="Huang M.D."/>
            <person name="Li C.Y."/>
            <person name="Huang L."/>
            <person name="Wang Z.W."/>
            <person name="Zhao X."/>
            <person name="Zhong W.Y."/>
            <person name="Peng D.H."/>
            <person name="Ahmad S."/>
            <person name="Lan S."/>
            <person name="Zhang J.S."/>
            <person name="Tsai W.C."/>
            <person name="Van de Peer Y."/>
            <person name="Liu Z.J."/>
        </authorList>
    </citation>
    <scope>NUCLEOTIDE SEQUENCE</scope>
    <source>
        <strain evidence="6">CP</strain>
    </source>
</reference>
<feature type="signal peptide" evidence="4">
    <location>
        <begin position="1"/>
        <end position="22"/>
    </location>
</feature>
<dbReference type="PROSITE" id="PS51762">
    <property type="entry name" value="GH16_2"/>
    <property type="match status" value="1"/>
</dbReference>
<dbReference type="InterPro" id="IPR013320">
    <property type="entry name" value="ConA-like_dom_sf"/>
</dbReference>
<dbReference type="Pfam" id="PF00722">
    <property type="entry name" value="Glyco_hydro_16"/>
    <property type="match status" value="1"/>
</dbReference>
<dbReference type="GO" id="GO:0016762">
    <property type="term" value="F:xyloglucan:xyloglucosyl transferase activity"/>
    <property type="evidence" value="ECO:0007669"/>
    <property type="project" value="InterPro"/>
</dbReference>
<proteinExistence type="predicted"/>
<evidence type="ECO:0000259" key="5">
    <source>
        <dbReference type="PROSITE" id="PS51762"/>
    </source>
</evidence>
<evidence type="ECO:0000313" key="7">
    <source>
        <dbReference type="Proteomes" id="UP001180020"/>
    </source>
</evidence>
<dbReference type="Proteomes" id="UP001180020">
    <property type="component" value="Unassembled WGS sequence"/>
</dbReference>
<dbReference type="InterPro" id="IPR016455">
    <property type="entry name" value="XTH"/>
</dbReference>
<dbReference type="GO" id="GO:0004553">
    <property type="term" value="F:hydrolase activity, hydrolyzing O-glycosyl compounds"/>
    <property type="evidence" value="ECO:0007669"/>
    <property type="project" value="InterPro"/>
</dbReference>
<comment type="caution">
    <text evidence="6">The sequence shown here is derived from an EMBL/GenBank/DDBJ whole genome shotgun (WGS) entry which is preliminary data.</text>
</comment>
<evidence type="ECO:0000313" key="6">
    <source>
        <dbReference type="EMBL" id="KAK1317945.1"/>
    </source>
</evidence>
<reference evidence="6" key="2">
    <citation type="submission" date="2023-06" db="EMBL/GenBank/DDBJ databases">
        <authorList>
            <person name="Ma L."/>
            <person name="Liu K.-W."/>
            <person name="Li Z."/>
            <person name="Hsiao Y.-Y."/>
            <person name="Qi Y."/>
            <person name="Fu T."/>
            <person name="Tang G."/>
            <person name="Zhang D."/>
            <person name="Sun W.-H."/>
            <person name="Liu D.-K."/>
            <person name="Li Y."/>
            <person name="Chen G.-Z."/>
            <person name="Liu X.-D."/>
            <person name="Liao X.-Y."/>
            <person name="Jiang Y.-T."/>
            <person name="Yu X."/>
            <person name="Hao Y."/>
            <person name="Huang J."/>
            <person name="Zhao X.-W."/>
            <person name="Ke S."/>
            <person name="Chen Y.-Y."/>
            <person name="Wu W.-L."/>
            <person name="Hsu J.-L."/>
            <person name="Lin Y.-F."/>
            <person name="Huang M.-D."/>
            <person name="Li C.-Y."/>
            <person name="Huang L."/>
            <person name="Wang Z.-W."/>
            <person name="Zhao X."/>
            <person name="Zhong W.-Y."/>
            <person name="Peng D.-H."/>
            <person name="Ahmad S."/>
            <person name="Lan S."/>
            <person name="Zhang J.-S."/>
            <person name="Tsai W.-C."/>
            <person name="Van De Peer Y."/>
            <person name="Liu Z.-J."/>
        </authorList>
    </citation>
    <scope>NUCLEOTIDE SEQUENCE</scope>
    <source>
        <strain evidence="6">CP</strain>
        <tissue evidence="6">Leaves</tissue>
    </source>
</reference>
<accession>A0AAV9EW05</accession>
<keyword evidence="2" id="KW-0326">Glycosidase</keyword>
<dbReference type="PIRSF" id="PIRSF005604">
    <property type="entry name" value="XET"/>
    <property type="match status" value="1"/>
</dbReference>
<keyword evidence="4" id="KW-0732">Signal</keyword>
<dbReference type="InterPro" id="IPR000757">
    <property type="entry name" value="Beta-glucanase-like"/>
</dbReference>
<gene>
    <name evidence="6" type="primary">XTH1</name>
    <name evidence="6" type="ORF">QJS10_CPA05g01888</name>
</gene>
<feature type="chain" id="PRO_5043742967" evidence="4">
    <location>
        <begin position="23"/>
        <end position="284"/>
    </location>
</feature>
<feature type="active site" description="Proton donor" evidence="3">
    <location>
        <position position="107"/>
    </location>
</feature>
<feature type="domain" description="GH16" evidence="5">
    <location>
        <begin position="19"/>
        <end position="216"/>
    </location>
</feature>
<protein>
    <submittedName>
        <fullName evidence="6">Xyloglucan endotransglucosylase/hydrolase protein 1</fullName>
    </submittedName>
</protein>
<dbReference type="GO" id="GO:0042546">
    <property type="term" value="P:cell wall biogenesis"/>
    <property type="evidence" value="ECO:0007669"/>
    <property type="project" value="InterPro"/>
</dbReference>
<dbReference type="InterPro" id="IPR044791">
    <property type="entry name" value="Beta-glucanase/XTH"/>
</dbReference>
<dbReference type="PRINTS" id="PR00737">
    <property type="entry name" value="GLHYDRLASE16"/>
</dbReference>
<sequence>MASVLLLGLLVMTCLCIGASSAESPDPAYDENYEILWGGNHASSLDGGKEIQLSMDNSSGSGFGSKLDYGSGFFKMRIKVPDRNSAGVVTAYYVHSNTNNHDELDFEFLGNKQGRPIILQTNIFINGKGNREQRIKLWFDPFADFHTYRILWNPYQVAFFVDETPIRVFENKTGMGISYPTQPMQILASIWNGEDWATDGGKTKTNWTYAPFKAHYQGFDVQGCSSTSPSCSSGGLWWNASKYRRLNDSQMGAYEKVMKNMHPFSSISSLLYIYTPDLTQINDC</sequence>
<evidence type="ECO:0000256" key="3">
    <source>
        <dbReference type="PIRSR" id="PIRSR005604-1"/>
    </source>
</evidence>
<dbReference type="EMBL" id="JAUJYO010000005">
    <property type="protein sequence ID" value="KAK1317945.1"/>
    <property type="molecule type" value="Genomic_DNA"/>
</dbReference>
<keyword evidence="1" id="KW-0378">Hydrolase</keyword>
<evidence type="ECO:0000256" key="2">
    <source>
        <dbReference type="ARBA" id="ARBA00023295"/>
    </source>
</evidence>
<keyword evidence="7" id="KW-1185">Reference proteome</keyword>
<dbReference type="SUPFAM" id="SSF49899">
    <property type="entry name" value="Concanavalin A-like lectins/glucanases"/>
    <property type="match status" value="1"/>
</dbReference>
<evidence type="ECO:0000256" key="4">
    <source>
        <dbReference type="SAM" id="SignalP"/>
    </source>
</evidence>
<organism evidence="6 7">
    <name type="scientific">Acorus calamus</name>
    <name type="common">Sweet flag</name>
    <dbReference type="NCBI Taxonomy" id="4465"/>
    <lineage>
        <taxon>Eukaryota</taxon>
        <taxon>Viridiplantae</taxon>
        <taxon>Streptophyta</taxon>
        <taxon>Embryophyta</taxon>
        <taxon>Tracheophyta</taxon>
        <taxon>Spermatophyta</taxon>
        <taxon>Magnoliopsida</taxon>
        <taxon>Liliopsida</taxon>
        <taxon>Acoraceae</taxon>
        <taxon>Acorus</taxon>
    </lineage>
</organism>
<dbReference type="GO" id="GO:0010411">
    <property type="term" value="P:xyloglucan metabolic process"/>
    <property type="evidence" value="ECO:0007669"/>
    <property type="project" value="InterPro"/>
</dbReference>
<dbReference type="InterPro" id="IPR008264">
    <property type="entry name" value="Beta_glucanase"/>
</dbReference>
<dbReference type="AlphaFoldDB" id="A0AAV9EW05"/>